<comment type="subcellular location">
    <subcellularLocation>
        <location evidence="1">Cell membrane</location>
        <topology evidence="1">Multi-pass membrane protein</topology>
    </subcellularLocation>
</comment>
<feature type="transmembrane region" description="Helical" evidence="7">
    <location>
        <begin position="355"/>
        <end position="376"/>
    </location>
</feature>
<evidence type="ECO:0000256" key="4">
    <source>
        <dbReference type="ARBA" id="ARBA00022692"/>
    </source>
</evidence>
<feature type="transmembrane region" description="Helical" evidence="7">
    <location>
        <begin position="184"/>
        <end position="202"/>
    </location>
</feature>
<comment type="caution">
    <text evidence="9">The sequence shown here is derived from an EMBL/GenBank/DDBJ whole genome shotgun (WGS) entry which is preliminary data.</text>
</comment>
<dbReference type="InterPro" id="IPR036259">
    <property type="entry name" value="MFS_trans_sf"/>
</dbReference>
<organism evidence="9 10">
    <name type="scientific">Streptomyces montanus</name>
    <dbReference type="NCBI Taxonomy" id="2580423"/>
    <lineage>
        <taxon>Bacteria</taxon>
        <taxon>Bacillati</taxon>
        <taxon>Actinomycetota</taxon>
        <taxon>Actinomycetes</taxon>
        <taxon>Kitasatosporales</taxon>
        <taxon>Streptomycetaceae</taxon>
        <taxon>Streptomyces</taxon>
    </lineage>
</organism>
<dbReference type="InterPro" id="IPR005829">
    <property type="entry name" value="Sugar_transporter_CS"/>
</dbReference>
<name>A0A5R9FQN0_9ACTN</name>
<evidence type="ECO:0000313" key="9">
    <source>
        <dbReference type="EMBL" id="TLS44406.1"/>
    </source>
</evidence>
<sequence>MTNPTARTCRKSPKEDDQLSGGSRAWLAIALGVAAVGWGANQFAPLLLMYRSELGVSTTTVQATYALYAVGLIPGLLLGGPYSDRYGRRRVLVPALITSALASGFLMLAGSGLGWLFIGRLVAGAASGAAFSSGTAWIKELTVSGSCRDEHAGARRATIGMTTGFAVGPLIAGLVAQAAPNPVLTSYIPHVALTLAAVPFVLHTPETHKADEDATFRLPLRLPEASRRRFWTIIAPLAPWVFGASSVALAYLPGLVRDQLGDRALTFSALVTMLTMVAGILVQPLARRVHHPEKPHLIATALGIVVGGLVLGSVAAASAQWWLIAIAALVLGAGYGCCLVCGLMEVQRLASAENLGRLTAIFQAFAYLGFGAPYLLAVLERVLPPPELLLLASAPAVLTLAWTTYRAAHEPDRAGGPREGDGAAELLVGDVE</sequence>
<protein>
    <submittedName>
        <fullName evidence="9">MFS transporter</fullName>
    </submittedName>
</protein>
<feature type="transmembrane region" description="Helical" evidence="7">
    <location>
        <begin position="159"/>
        <end position="178"/>
    </location>
</feature>
<feature type="transmembrane region" description="Helical" evidence="7">
    <location>
        <begin position="297"/>
        <end position="315"/>
    </location>
</feature>
<dbReference type="AlphaFoldDB" id="A0A5R9FQN0"/>
<evidence type="ECO:0000256" key="1">
    <source>
        <dbReference type="ARBA" id="ARBA00004651"/>
    </source>
</evidence>
<feature type="transmembrane region" description="Helical" evidence="7">
    <location>
        <begin position="388"/>
        <end position="408"/>
    </location>
</feature>
<dbReference type="RefSeq" id="WP_138046622.1">
    <property type="nucleotide sequence ID" value="NZ_VBZC01000021.1"/>
</dbReference>
<feature type="domain" description="Major facilitator superfamily (MFS) profile" evidence="8">
    <location>
        <begin position="25"/>
        <end position="411"/>
    </location>
</feature>
<dbReference type="PROSITE" id="PS50850">
    <property type="entry name" value="MFS"/>
    <property type="match status" value="1"/>
</dbReference>
<keyword evidence="5 7" id="KW-1133">Transmembrane helix</keyword>
<dbReference type="EMBL" id="VBZC01000021">
    <property type="protein sequence ID" value="TLS44406.1"/>
    <property type="molecule type" value="Genomic_DNA"/>
</dbReference>
<keyword evidence="4 7" id="KW-0812">Transmembrane</keyword>
<dbReference type="InterPro" id="IPR020846">
    <property type="entry name" value="MFS_dom"/>
</dbReference>
<dbReference type="PROSITE" id="PS00216">
    <property type="entry name" value="SUGAR_TRANSPORT_1"/>
    <property type="match status" value="1"/>
</dbReference>
<dbReference type="PANTHER" id="PTHR23517">
    <property type="entry name" value="RESISTANCE PROTEIN MDTM, PUTATIVE-RELATED-RELATED"/>
    <property type="match status" value="1"/>
</dbReference>
<dbReference type="InterPro" id="IPR011701">
    <property type="entry name" value="MFS"/>
</dbReference>
<evidence type="ECO:0000256" key="3">
    <source>
        <dbReference type="ARBA" id="ARBA00022475"/>
    </source>
</evidence>
<dbReference type="GO" id="GO:0022857">
    <property type="term" value="F:transmembrane transporter activity"/>
    <property type="evidence" value="ECO:0007669"/>
    <property type="project" value="InterPro"/>
</dbReference>
<evidence type="ECO:0000256" key="7">
    <source>
        <dbReference type="SAM" id="Phobius"/>
    </source>
</evidence>
<dbReference type="Pfam" id="PF07690">
    <property type="entry name" value="MFS_1"/>
    <property type="match status" value="1"/>
</dbReference>
<feature type="transmembrane region" description="Helical" evidence="7">
    <location>
        <begin position="264"/>
        <end position="285"/>
    </location>
</feature>
<reference evidence="9 10" key="1">
    <citation type="submission" date="2019-05" db="EMBL/GenBank/DDBJ databases">
        <title>Streptomyces sp. NEAU-C151, a novel actinomycete isolated from soil.</title>
        <authorList>
            <person name="Han L."/>
            <person name="Jiang H."/>
        </authorList>
    </citation>
    <scope>NUCLEOTIDE SEQUENCE [LARGE SCALE GENOMIC DNA]</scope>
    <source>
        <strain evidence="9 10">NEAU-C151</strain>
    </source>
</reference>
<keyword evidence="6 7" id="KW-0472">Membrane</keyword>
<evidence type="ECO:0000256" key="6">
    <source>
        <dbReference type="ARBA" id="ARBA00023136"/>
    </source>
</evidence>
<feature type="transmembrane region" description="Helical" evidence="7">
    <location>
        <begin position="115"/>
        <end position="138"/>
    </location>
</feature>
<evidence type="ECO:0000256" key="2">
    <source>
        <dbReference type="ARBA" id="ARBA00022448"/>
    </source>
</evidence>
<feature type="transmembrane region" description="Helical" evidence="7">
    <location>
        <begin position="21"/>
        <end position="40"/>
    </location>
</feature>
<keyword evidence="3" id="KW-1003">Cell membrane</keyword>
<feature type="transmembrane region" description="Helical" evidence="7">
    <location>
        <begin position="60"/>
        <end position="79"/>
    </location>
</feature>
<keyword evidence="2" id="KW-0813">Transport</keyword>
<feature type="transmembrane region" description="Helical" evidence="7">
    <location>
        <begin position="230"/>
        <end position="252"/>
    </location>
</feature>
<dbReference type="Proteomes" id="UP000305906">
    <property type="component" value="Unassembled WGS sequence"/>
</dbReference>
<proteinExistence type="predicted"/>
<dbReference type="Gene3D" id="1.20.1250.20">
    <property type="entry name" value="MFS general substrate transporter like domains"/>
    <property type="match status" value="1"/>
</dbReference>
<dbReference type="InterPro" id="IPR050171">
    <property type="entry name" value="MFS_Transporters"/>
</dbReference>
<dbReference type="SUPFAM" id="SSF103473">
    <property type="entry name" value="MFS general substrate transporter"/>
    <property type="match status" value="1"/>
</dbReference>
<accession>A0A5R9FQN0</accession>
<feature type="transmembrane region" description="Helical" evidence="7">
    <location>
        <begin position="91"/>
        <end position="109"/>
    </location>
</feature>
<evidence type="ECO:0000256" key="5">
    <source>
        <dbReference type="ARBA" id="ARBA00022989"/>
    </source>
</evidence>
<gene>
    <name evidence="9" type="ORF">FE633_20570</name>
</gene>
<keyword evidence="10" id="KW-1185">Reference proteome</keyword>
<evidence type="ECO:0000259" key="8">
    <source>
        <dbReference type="PROSITE" id="PS50850"/>
    </source>
</evidence>
<evidence type="ECO:0000313" key="10">
    <source>
        <dbReference type="Proteomes" id="UP000305906"/>
    </source>
</evidence>
<dbReference type="PANTHER" id="PTHR23517:SF13">
    <property type="entry name" value="MAJOR FACILITATOR SUPERFAMILY MFS_1"/>
    <property type="match status" value="1"/>
</dbReference>
<feature type="transmembrane region" description="Helical" evidence="7">
    <location>
        <begin position="321"/>
        <end position="343"/>
    </location>
</feature>
<dbReference type="GO" id="GO:0005886">
    <property type="term" value="C:plasma membrane"/>
    <property type="evidence" value="ECO:0007669"/>
    <property type="project" value="UniProtKB-SubCell"/>
</dbReference>